<dbReference type="GO" id="GO:0015627">
    <property type="term" value="C:type II protein secretion system complex"/>
    <property type="evidence" value="ECO:0007669"/>
    <property type="project" value="InterPro"/>
</dbReference>
<comment type="subcellular location">
    <subcellularLocation>
        <location evidence="1">Membrane</location>
        <topology evidence="1">Single-pass membrane protein</topology>
    </subcellularLocation>
</comment>
<dbReference type="NCBIfam" id="TIGR02532">
    <property type="entry name" value="IV_pilin_GFxxxE"/>
    <property type="match status" value="1"/>
</dbReference>
<keyword evidence="2" id="KW-0488">Methylation</keyword>
<keyword evidence="7" id="KW-1185">Reference proteome</keyword>
<dbReference type="InterPro" id="IPR002416">
    <property type="entry name" value="T2SS_protein-GspH"/>
</dbReference>
<name>A0A3N4UQW7_9BURK</name>
<dbReference type="PROSITE" id="PS00409">
    <property type="entry name" value="PROKAR_NTER_METHYL"/>
    <property type="match status" value="1"/>
</dbReference>
<evidence type="ECO:0000313" key="6">
    <source>
        <dbReference type="EMBL" id="RPE73042.1"/>
    </source>
</evidence>
<evidence type="ECO:0000256" key="2">
    <source>
        <dbReference type="ARBA" id="ARBA00022481"/>
    </source>
</evidence>
<dbReference type="EMBL" id="RKQL01000001">
    <property type="protein sequence ID" value="RPE73042.1"/>
    <property type="molecule type" value="Genomic_DNA"/>
</dbReference>
<dbReference type="Pfam" id="PF07963">
    <property type="entry name" value="N_methyl"/>
    <property type="match status" value="1"/>
</dbReference>
<reference evidence="6 7" key="1">
    <citation type="submission" date="2018-11" db="EMBL/GenBank/DDBJ databases">
        <title>Genomic Encyclopedia of Type Strains, Phase IV (KMG-IV): sequencing the most valuable type-strain genomes for metagenomic binning, comparative biology and taxonomic classification.</title>
        <authorList>
            <person name="Goeker M."/>
        </authorList>
    </citation>
    <scope>NUCLEOTIDE SEQUENCE [LARGE SCALE GENOMIC DNA]</scope>
    <source>
        <strain evidence="6 7">DSM 101684</strain>
    </source>
</reference>
<organism evidence="6 7">
    <name type="scientific">Tibeticola sediminis</name>
    <dbReference type="NCBI Taxonomy" id="1917811"/>
    <lineage>
        <taxon>Bacteria</taxon>
        <taxon>Pseudomonadati</taxon>
        <taxon>Pseudomonadota</taxon>
        <taxon>Betaproteobacteria</taxon>
        <taxon>Burkholderiales</taxon>
        <taxon>Comamonadaceae</taxon>
        <taxon>Tibeticola</taxon>
    </lineage>
</organism>
<dbReference type="GO" id="GO:0016020">
    <property type="term" value="C:membrane"/>
    <property type="evidence" value="ECO:0007669"/>
    <property type="project" value="UniProtKB-SubCell"/>
</dbReference>
<protein>
    <submittedName>
        <fullName evidence="6">General secretion pathway protein H</fullName>
    </submittedName>
</protein>
<dbReference type="InterPro" id="IPR045584">
    <property type="entry name" value="Pilin-like"/>
</dbReference>
<keyword evidence="4" id="KW-1133">Transmembrane helix</keyword>
<dbReference type="GO" id="GO:0015628">
    <property type="term" value="P:protein secretion by the type II secretion system"/>
    <property type="evidence" value="ECO:0007669"/>
    <property type="project" value="InterPro"/>
</dbReference>
<evidence type="ECO:0000256" key="1">
    <source>
        <dbReference type="ARBA" id="ARBA00004167"/>
    </source>
</evidence>
<evidence type="ECO:0000313" key="7">
    <source>
        <dbReference type="Proteomes" id="UP000272193"/>
    </source>
</evidence>
<keyword evidence="3" id="KW-0812">Transmembrane</keyword>
<dbReference type="PRINTS" id="PR00885">
    <property type="entry name" value="BCTERIALGSPH"/>
</dbReference>
<keyword evidence="5" id="KW-0472">Membrane</keyword>
<proteinExistence type="predicted"/>
<dbReference type="InterPro" id="IPR012902">
    <property type="entry name" value="N_methyl_site"/>
</dbReference>
<evidence type="ECO:0000256" key="5">
    <source>
        <dbReference type="ARBA" id="ARBA00023136"/>
    </source>
</evidence>
<dbReference type="SUPFAM" id="SSF54523">
    <property type="entry name" value="Pili subunits"/>
    <property type="match status" value="1"/>
</dbReference>
<gene>
    <name evidence="6" type="ORF">EDC62_0753</name>
</gene>
<comment type="caution">
    <text evidence="6">The sequence shown here is derived from an EMBL/GenBank/DDBJ whole genome shotgun (WGS) entry which is preliminary data.</text>
</comment>
<dbReference type="AlphaFoldDB" id="A0A3N4UQW7"/>
<sequence length="144" mass="15287">MGPCPKAAAGFTLLELLVVLTLIGIATAAVTLSLPDRSEAALEREAIRLAALLESARTQSRASGSPIVWEPVPGGFRWRGGVAPSAEPKWLEPEISASTRAPLMLGPEPIIAPQSVELRHAALPQRRARISTDGLHPFQVDLEG</sequence>
<evidence type="ECO:0000256" key="3">
    <source>
        <dbReference type="ARBA" id="ARBA00022692"/>
    </source>
</evidence>
<dbReference type="Proteomes" id="UP000272193">
    <property type="component" value="Unassembled WGS sequence"/>
</dbReference>
<accession>A0A3N4UQW7</accession>
<evidence type="ECO:0000256" key="4">
    <source>
        <dbReference type="ARBA" id="ARBA00022989"/>
    </source>
</evidence>